<keyword evidence="1" id="KW-0472">Membrane</keyword>
<dbReference type="AlphaFoldDB" id="A0A1G5HR20"/>
<protein>
    <submittedName>
        <fullName evidence="3">Nuclease-related domain-containing protein</fullName>
    </submittedName>
</protein>
<evidence type="ECO:0000256" key="1">
    <source>
        <dbReference type="SAM" id="Phobius"/>
    </source>
</evidence>
<evidence type="ECO:0000313" key="4">
    <source>
        <dbReference type="Proteomes" id="UP000183104"/>
    </source>
</evidence>
<sequence length="243" mass="26747">MDPAQALEEATSSFWTLFFQWLVPGALVLAALSLWLRSALAVFKGWLGEKLVGGQLGRVAADVRSDVLLPDGRGGWTQVDHLALLPSGIWVVETKNYSGQILGRARERTWTQKLGRQRFSFQNPLHQNYGHIKAVETSLPDTPVHGLVVFTNAARFPKGEPDGVVQMRDLAAHLREHAGTGEVPAGLWARWEALAHRLRTDPETRKAHLAAVGGLARQRLVRTITAVLLLLGIGLFLGTHIIR</sequence>
<feature type="domain" description="NERD" evidence="2">
    <location>
        <begin position="44"/>
        <end position="158"/>
    </location>
</feature>
<dbReference type="PROSITE" id="PS50965">
    <property type="entry name" value="NERD"/>
    <property type="match status" value="1"/>
</dbReference>
<evidence type="ECO:0000313" key="3">
    <source>
        <dbReference type="EMBL" id="SCY66322.1"/>
    </source>
</evidence>
<feature type="transmembrane region" description="Helical" evidence="1">
    <location>
        <begin position="12"/>
        <end position="36"/>
    </location>
</feature>
<dbReference type="InterPro" id="IPR011528">
    <property type="entry name" value="NERD"/>
</dbReference>
<name>A0A1G5HR20_9GAMM</name>
<proteinExistence type="predicted"/>
<dbReference type="RefSeq" id="WP_176758782.1">
    <property type="nucleotide sequence ID" value="NZ_FMUN01000011.1"/>
</dbReference>
<keyword evidence="1" id="KW-1133">Transmembrane helix</keyword>
<gene>
    <name evidence="3" type="ORF">SAMN05661077_0070</name>
</gene>
<reference evidence="4" key="1">
    <citation type="submission" date="2016-10" db="EMBL/GenBank/DDBJ databases">
        <authorList>
            <person name="Varghese N."/>
        </authorList>
    </citation>
    <scope>NUCLEOTIDE SEQUENCE [LARGE SCALE GENOMIC DNA]</scope>
    <source>
        <strain evidence="4">HL 19</strain>
    </source>
</reference>
<dbReference type="Proteomes" id="UP000183104">
    <property type="component" value="Unassembled WGS sequence"/>
</dbReference>
<keyword evidence="1" id="KW-0812">Transmembrane</keyword>
<evidence type="ECO:0000259" key="2">
    <source>
        <dbReference type="PROSITE" id="PS50965"/>
    </source>
</evidence>
<dbReference type="EMBL" id="FMUN01000011">
    <property type="protein sequence ID" value="SCY66322.1"/>
    <property type="molecule type" value="Genomic_DNA"/>
</dbReference>
<keyword evidence="4" id="KW-1185">Reference proteome</keyword>
<accession>A0A1G5HR20</accession>
<dbReference type="Pfam" id="PF08378">
    <property type="entry name" value="NERD"/>
    <property type="match status" value="1"/>
</dbReference>
<feature type="transmembrane region" description="Helical" evidence="1">
    <location>
        <begin position="224"/>
        <end position="242"/>
    </location>
</feature>
<organism evidence="3 4">
    <name type="scientific">Thiohalorhabdus denitrificans</name>
    <dbReference type="NCBI Taxonomy" id="381306"/>
    <lineage>
        <taxon>Bacteria</taxon>
        <taxon>Pseudomonadati</taxon>
        <taxon>Pseudomonadota</taxon>
        <taxon>Gammaproteobacteria</taxon>
        <taxon>Thiohalorhabdales</taxon>
        <taxon>Thiohalorhabdaceae</taxon>
        <taxon>Thiohalorhabdus</taxon>
    </lineage>
</organism>